<evidence type="ECO:0000256" key="2">
    <source>
        <dbReference type="ARBA" id="ARBA00011245"/>
    </source>
</evidence>
<evidence type="ECO:0000256" key="10">
    <source>
        <dbReference type="ARBA" id="ARBA00038489"/>
    </source>
</evidence>
<evidence type="ECO:0000256" key="5">
    <source>
        <dbReference type="ARBA" id="ARBA00022862"/>
    </source>
</evidence>
<organism evidence="15 16">
    <name type="scientific">Novimethylophilus kurashikiensis</name>
    <dbReference type="NCBI Taxonomy" id="1825523"/>
    <lineage>
        <taxon>Bacteria</taxon>
        <taxon>Pseudomonadati</taxon>
        <taxon>Pseudomonadota</taxon>
        <taxon>Betaproteobacteria</taxon>
        <taxon>Nitrosomonadales</taxon>
        <taxon>Methylophilaceae</taxon>
        <taxon>Novimethylophilus</taxon>
    </lineage>
</organism>
<keyword evidence="4 15" id="KW-0575">Peroxidase</keyword>
<name>A0A2R5F4L0_9PROT</name>
<dbReference type="InterPro" id="IPR036249">
    <property type="entry name" value="Thioredoxin-like_sf"/>
</dbReference>
<evidence type="ECO:0000256" key="4">
    <source>
        <dbReference type="ARBA" id="ARBA00022559"/>
    </source>
</evidence>
<proteinExistence type="inferred from homology"/>
<dbReference type="AlphaFoldDB" id="A0A2R5F4L0"/>
<dbReference type="Gene3D" id="3.40.30.10">
    <property type="entry name" value="Glutaredoxin"/>
    <property type="match status" value="1"/>
</dbReference>
<feature type="transmembrane region" description="Helical" evidence="13">
    <location>
        <begin position="37"/>
        <end position="53"/>
    </location>
</feature>
<dbReference type="PANTHER" id="PTHR42801:SF4">
    <property type="entry name" value="AHPC_TSA FAMILY PROTEIN"/>
    <property type="match status" value="1"/>
</dbReference>
<dbReference type="PANTHER" id="PTHR42801">
    <property type="entry name" value="THIOREDOXIN-DEPENDENT PEROXIDE REDUCTASE"/>
    <property type="match status" value="1"/>
</dbReference>
<keyword evidence="13" id="KW-0812">Transmembrane</keyword>
<evidence type="ECO:0000259" key="14">
    <source>
        <dbReference type="PROSITE" id="PS51352"/>
    </source>
</evidence>
<comment type="subunit">
    <text evidence="2">Monomer.</text>
</comment>
<dbReference type="Proteomes" id="UP000245081">
    <property type="component" value="Unassembled WGS sequence"/>
</dbReference>
<evidence type="ECO:0000256" key="13">
    <source>
        <dbReference type="SAM" id="Phobius"/>
    </source>
</evidence>
<keyword evidence="16" id="KW-1185">Reference proteome</keyword>
<evidence type="ECO:0000256" key="12">
    <source>
        <dbReference type="ARBA" id="ARBA00049091"/>
    </source>
</evidence>
<dbReference type="SUPFAM" id="SSF52833">
    <property type="entry name" value="Thioredoxin-like"/>
    <property type="match status" value="1"/>
</dbReference>
<evidence type="ECO:0000313" key="16">
    <source>
        <dbReference type="Proteomes" id="UP000245081"/>
    </source>
</evidence>
<keyword evidence="6 15" id="KW-0560">Oxidoreductase</keyword>
<keyword evidence="7" id="KW-1015">Disulfide bond</keyword>
<dbReference type="FunFam" id="3.40.30.10:FF:000007">
    <property type="entry name" value="Thioredoxin-dependent thiol peroxidase"/>
    <property type="match status" value="1"/>
</dbReference>
<dbReference type="GO" id="GO:0034599">
    <property type="term" value="P:cellular response to oxidative stress"/>
    <property type="evidence" value="ECO:0007669"/>
    <property type="project" value="TreeGrafter"/>
</dbReference>
<evidence type="ECO:0000256" key="6">
    <source>
        <dbReference type="ARBA" id="ARBA00023002"/>
    </source>
</evidence>
<comment type="function">
    <text evidence="1">Thiol-specific peroxidase that catalyzes the reduction of hydrogen peroxide and organic hydroperoxides to water and alcohols, respectively. Plays a role in cell protection against oxidative stress by detoxifying peroxides and as sensor of hydrogen peroxide-mediated signaling events.</text>
</comment>
<sequence>MIFDLVQEKQQQGLLLHNRTNQLDFLIQANFSMKKKVIALISATLGLLFWFHLSAAEAPAQGQAAPGFSLPDQNGKVHALKDYQGTWTVLYFYPKDDTPGCTKEACSFRDDLRQLEALGAKVVGVSVDDTSSHAKFAEKYHLPFPLLADKDGKVADSYGALTNLGLIKIAKRYTFLIAPDSKIAKVYQSVDTSRHSQQIIDDLKTLKAGK</sequence>
<keyword evidence="13" id="KW-1133">Transmembrane helix</keyword>
<evidence type="ECO:0000256" key="3">
    <source>
        <dbReference type="ARBA" id="ARBA00013017"/>
    </source>
</evidence>
<dbReference type="PROSITE" id="PS51352">
    <property type="entry name" value="THIOREDOXIN_2"/>
    <property type="match status" value="1"/>
</dbReference>
<dbReference type="EC" id="1.11.1.24" evidence="3"/>
<dbReference type="InterPro" id="IPR000866">
    <property type="entry name" value="AhpC/TSA"/>
</dbReference>
<dbReference type="GO" id="GO:0005737">
    <property type="term" value="C:cytoplasm"/>
    <property type="evidence" value="ECO:0007669"/>
    <property type="project" value="TreeGrafter"/>
</dbReference>
<evidence type="ECO:0000256" key="9">
    <source>
        <dbReference type="ARBA" id="ARBA00032824"/>
    </source>
</evidence>
<keyword evidence="5" id="KW-0049">Antioxidant</keyword>
<dbReference type="GO" id="GO:0008379">
    <property type="term" value="F:thioredoxin peroxidase activity"/>
    <property type="evidence" value="ECO:0007669"/>
    <property type="project" value="TreeGrafter"/>
</dbReference>
<keyword evidence="8" id="KW-0676">Redox-active center</keyword>
<comment type="similarity">
    <text evidence="10">Belongs to the peroxiredoxin family. BCP/PrxQ subfamily.</text>
</comment>
<feature type="domain" description="Thioredoxin" evidence="14">
    <location>
        <begin position="59"/>
        <end position="208"/>
    </location>
</feature>
<evidence type="ECO:0000256" key="7">
    <source>
        <dbReference type="ARBA" id="ARBA00023157"/>
    </source>
</evidence>
<reference evidence="15 16" key="1">
    <citation type="journal article" date="2018" name="Environ. Microbiol.">
        <title>Isolation and genomic characterization of Novimethylophilus kurashikiensis gen. nov. sp. nov., a new lanthanide-dependent methylotrophic species of Methylophilaceae.</title>
        <authorList>
            <person name="Lv H."/>
            <person name="Sahin N."/>
            <person name="Tani A."/>
        </authorList>
    </citation>
    <scope>NUCLEOTIDE SEQUENCE [LARGE SCALE GENOMIC DNA]</scope>
    <source>
        <strain evidence="15 16">La2-4</strain>
    </source>
</reference>
<accession>A0A2R5F4L0</accession>
<evidence type="ECO:0000313" key="15">
    <source>
        <dbReference type="EMBL" id="GBG12668.1"/>
    </source>
</evidence>
<evidence type="ECO:0000256" key="11">
    <source>
        <dbReference type="ARBA" id="ARBA00042639"/>
    </source>
</evidence>
<dbReference type="EMBL" id="BDOQ01000001">
    <property type="protein sequence ID" value="GBG12668.1"/>
    <property type="molecule type" value="Genomic_DNA"/>
</dbReference>
<dbReference type="InterPro" id="IPR013766">
    <property type="entry name" value="Thioredoxin_domain"/>
</dbReference>
<dbReference type="Pfam" id="PF00578">
    <property type="entry name" value="AhpC-TSA"/>
    <property type="match status" value="1"/>
</dbReference>
<dbReference type="InterPro" id="IPR050924">
    <property type="entry name" value="Peroxiredoxin_BCP/PrxQ"/>
</dbReference>
<comment type="caution">
    <text evidence="15">The sequence shown here is derived from an EMBL/GenBank/DDBJ whole genome shotgun (WGS) entry which is preliminary data.</text>
</comment>
<keyword evidence="13" id="KW-0472">Membrane</keyword>
<dbReference type="GO" id="GO:0045454">
    <property type="term" value="P:cell redox homeostasis"/>
    <property type="evidence" value="ECO:0007669"/>
    <property type="project" value="TreeGrafter"/>
</dbReference>
<protein>
    <recommendedName>
        <fullName evidence="3">thioredoxin-dependent peroxiredoxin</fullName>
        <ecNumber evidence="3">1.11.1.24</ecNumber>
    </recommendedName>
    <alternativeName>
        <fullName evidence="9">Thioredoxin peroxidase</fullName>
    </alternativeName>
    <alternativeName>
        <fullName evidence="11">Thioredoxin-dependent peroxiredoxin Bcp</fullName>
    </alternativeName>
</protein>
<dbReference type="CDD" id="cd03017">
    <property type="entry name" value="PRX_BCP"/>
    <property type="match status" value="1"/>
</dbReference>
<evidence type="ECO:0000256" key="1">
    <source>
        <dbReference type="ARBA" id="ARBA00003330"/>
    </source>
</evidence>
<evidence type="ECO:0000256" key="8">
    <source>
        <dbReference type="ARBA" id="ARBA00023284"/>
    </source>
</evidence>
<gene>
    <name evidence="15" type="primary">BCP</name>
    <name evidence="15" type="ORF">NMK_0199</name>
</gene>
<comment type="catalytic activity">
    <reaction evidence="12">
        <text>a hydroperoxide + [thioredoxin]-dithiol = an alcohol + [thioredoxin]-disulfide + H2O</text>
        <dbReference type="Rhea" id="RHEA:62620"/>
        <dbReference type="Rhea" id="RHEA-COMP:10698"/>
        <dbReference type="Rhea" id="RHEA-COMP:10700"/>
        <dbReference type="ChEBI" id="CHEBI:15377"/>
        <dbReference type="ChEBI" id="CHEBI:29950"/>
        <dbReference type="ChEBI" id="CHEBI:30879"/>
        <dbReference type="ChEBI" id="CHEBI:35924"/>
        <dbReference type="ChEBI" id="CHEBI:50058"/>
        <dbReference type="EC" id="1.11.1.24"/>
    </reaction>
</comment>